<evidence type="ECO:0000256" key="4">
    <source>
        <dbReference type="ARBA" id="ARBA00022822"/>
    </source>
</evidence>
<comment type="pathway">
    <text evidence="1">Amino-acid biosynthesis; L-tryptophan biosynthesis; L-tryptophan from chorismate: step 3/5.</text>
</comment>
<name>A0A5J4QAK5_9ZZZZ</name>
<dbReference type="GO" id="GO:0000162">
    <property type="term" value="P:L-tryptophan biosynthetic process"/>
    <property type="evidence" value="ECO:0007669"/>
    <property type="project" value="UniProtKB-UniPathway"/>
</dbReference>
<dbReference type="GO" id="GO:0004640">
    <property type="term" value="F:phosphoribosylanthranilate isomerase activity"/>
    <property type="evidence" value="ECO:0007669"/>
    <property type="project" value="UniProtKB-EC"/>
</dbReference>
<dbReference type="UniPathway" id="UPA00035">
    <property type="reaction ID" value="UER00042"/>
</dbReference>
<dbReference type="Gene3D" id="3.20.20.70">
    <property type="entry name" value="Aldolase class I"/>
    <property type="match status" value="1"/>
</dbReference>
<dbReference type="InterPro" id="IPR001240">
    <property type="entry name" value="PRAI_dom"/>
</dbReference>
<organism evidence="8">
    <name type="scientific">termite gut metagenome</name>
    <dbReference type="NCBI Taxonomy" id="433724"/>
    <lineage>
        <taxon>unclassified sequences</taxon>
        <taxon>metagenomes</taxon>
        <taxon>organismal metagenomes</taxon>
    </lineage>
</organism>
<evidence type="ECO:0000259" key="7">
    <source>
        <dbReference type="Pfam" id="PF00697"/>
    </source>
</evidence>
<dbReference type="EMBL" id="SNRY01004353">
    <property type="protein sequence ID" value="KAA6317944.1"/>
    <property type="molecule type" value="Genomic_DNA"/>
</dbReference>
<evidence type="ECO:0000313" key="8">
    <source>
        <dbReference type="EMBL" id="KAA6317944.1"/>
    </source>
</evidence>
<dbReference type="InterPro" id="IPR044643">
    <property type="entry name" value="TrpF_fam"/>
</dbReference>
<keyword evidence="4" id="KW-0822">Tryptophan biosynthesis</keyword>
<dbReference type="PANTHER" id="PTHR42894:SF1">
    <property type="entry name" value="N-(5'-PHOSPHORIBOSYL)ANTHRANILATE ISOMERASE"/>
    <property type="match status" value="1"/>
</dbReference>
<reference evidence="8" key="1">
    <citation type="submission" date="2019-03" db="EMBL/GenBank/DDBJ databases">
        <title>Single cell metagenomics reveals metabolic interactions within the superorganism composed of flagellate Streblomastix strix and complex community of Bacteroidetes bacteria on its surface.</title>
        <authorList>
            <person name="Treitli S.C."/>
            <person name="Kolisko M."/>
            <person name="Husnik F."/>
            <person name="Keeling P."/>
            <person name="Hampl V."/>
        </authorList>
    </citation>
    <scope>NUCLEOTIDE SEQUENCE</scope>
    <source>
        <strain evidence="8">STM</strain>
    </source>
</reference>
<evidence type="ECO:0000256" key="1">
    <source>
        <dbReference type="ARBA" id="ARBA00004664"/>
    </source>
</evidence>
<dbReference type="PANTHER" id="PTHR42894">
    <property type="entry name" value="N-(5'-PHOSPHORIBOSYL)ANTHRANILATE ISOMERASE"/>
    <property type="match status" value="1"/>
</dbReference>
<dbReference type="InterPro" id="IPR013785">
    <property type="entry name" value="Aldolase_TIM"/>
</dbReference>
<dbReference type="EC" id="5.3.1.24" evidence="2"/>
<dbReference type="Pfam" id="PF00697">
    <property type="entry name" value="PRAI"/>
    <property type="match status" value="1"/>
</dbReference>
<dbReference type="CDD" id="cd00405">
    <property type="entry name" value="PRAI"/>
    <property type="match status" value="1"/>
</dbReference>
<keyword evidence="5" id="KW-0057">Aromatic amino acid biosynthesis</keyword>
<gene>
    <name evidence="8" type="ORF">EZS27_031981</name>
</gene>
<keyword evidence="6 8" id="KW-0413">Isomerase</keyword>
<proteinExistence type="inferred from homology"/>
<evidence type="ECO:0000256" key="6">
    <source>
        <dbReference type="ARBA" id="ARBA00023235"/>
    </source>
</evidence>
<evidence type="ECO:0000256" key="2">
    <source>
        <dbReference type="ARBA" id="ARBA00012572"/>
    </source>
</evidence>
<comment type="caution">
    <text evidence="8">The sequence shown here is derived from an EMBL/GenBank/DDBJ whole genome shotgun (WGS) entry which is preliminary data.</text>
</comment>
<dbReference type="SUPFAM" id="SSF51366">
    <property type="entry name" value="Ribulose-phoshate binding barrel"/>
    <property type="match status" value="1"/>
</dbReference>
<dbReference type="AlphaFoldDB" id="A0A5J4QAK5"/>
<dbReference type="HAMAP" id="MF_00135">
    <property type="entry name" value="PRAI"/>
    <property type="match status" value="1"/>
</dbReference>
<sequence length="195" mass="22321">MREAGNIRKVEQAGVDMIGFIFYPKSSRYVEEVPEYLPQHAKRVGVFVNEKIEAVQTTITRFGLHCVQLHGEELPELCWLLRQSNVLVIKTFSISQEKDLQAVSMYKGVCNYYLFDTKCDERGGSGKSFDWSILDKYEGQTPFLLSGGISMESIETLKEFTHPRWAGIDINSRFEVSPGMKDVKKIKSFLNKLTH</sequence>
<evidence type="ECO:0000256" key="5">
    <source>
        <dbReference type="ARBA" id="ARBA00023141"/>
    </source>
</evidence>
<evidence type="ECO:0000256" key="3">
    <source>
        <dbReference type="ARBA" id="ARBA00022605"/>
    </source>
</evidence>
<dbReference type="InterPro" id="IPR011060">
    <property type="entry name" value="RibuloseP-bd_barrel"/>
</dbReference>
<feature type="domain" description="N-(5'phosphoribosyl) anthranilate isomerase (PRAI)" evidence="7">
    <location>
        <begin position="6"/>
        <end position="191"/>
    </location>
</feature>
<protein>
    <recommendedName>
        <fullName evidence="2">phosphoribosylanthranilate isomerase</fullName>
        <ecNumber evidence="2">5.3.1.24</ecNumber>
    </recommendedName>
</protein>
<keyword evidence="3" id="KW-0028">Amino-acid biosynthesis</keyword>
<accession>A0A5J4QAK5</accession>